<dbReference type="Proteomes" id="UP000442694">
    <property type="component" value="Unassembled WGS sequence"/>
</dbReference>
<evidence type="ECO:0000313" key="2">
    <source>
        <dbReference type="Proteomes" id="UP000442694"/>
    </source>
</evidence>
<organism evidence="1 2">
    <name type="scientific">Fluviispira multicolorata</name>
    <dbReference type="NCBI Taxonomy" id="2654512"/>
    <lineage>
        <taxon>Bacteria</taxon>
        <taxon>Pseudomonadati</taxon>
        <taxon>Bdellovibrionota</taxon>
        <taxon>Oligoflexia</taxon>
        <taxon>Silvanigrellales</taxon>
        <taxon>Silvanigrellaceae</taxon>
        <taxon>Fluviispira</taxon>
    </lineage>
</organism>
<keyword evidence="2" id="KW-1185">Reference proteome</keyword>
<evidence type="ECO:0000313" key="1">
    <source>
        <dbReference type="EMBL" id="KAB8027413.1"/>
    </source>
</evidence>
<protein>
    <submittedName>
        <fullName evidence="1">Uncharacterized protein</fullName>
    </submittedName>
</protein>
<comment type="caution">
    <text evidence="1">The sequence shown here is derived from an EMBL/GenBank/DDBJ whole genome shotgun (WGS) entry which is preliminary data.</text>
</comment>
<name>A0A833MZZ7_9BACT</name>
<sequence>MSTRNYLIFEIRSKNPEMESKDFGRSFLSDWLSAEEDLRPEEFFFAERSKIKFMVSELGVEGLVNGWPRNCETFRRKNKPKYKGMISYYREKVLTIFLTMGQKSEFMIRLYKLLLRIFKADYGSIRSNDVEIKQNWFYKEFYGVTQERGCGTYAMSYDKYGLGFRIPQLSWVNYLGKDLVERIGEDKFKTLEAYQVEKINDGYLIITNPSHRVHGTSEGYAEEERIMQHLGRQHFFDRDLIDLNILWADYYERDDNFLQFIDEIAQQKK</sequence>
<dbReference type="RefSeq" id="WP_152214084.1">
    <property type="nucleotide sequence ID" value="NZ_WFLN01000012.1"/>
</dbReference>
<reference evidence="1 2" key="1">
    <citation type="submission" date="2019-10" db="EMBL/GenBank/DDBJ databases">
        <title>New genus of Silvanigrellaceae.</title>
        <authorList>
            <person name="Pitt A."/>
            <person name="Hahn M.W."/>
        </authorList>
    </citation>
    <scope>NUCLEOTIDE SEQUENCE [LARGE SCALE GENOMIC DNA]</scope>
    <source>
        <strain evidence="1 2">33A1-SZDP</strain>
    </source>
</reference>
<accession>A0A833MZZ7</accession>
<proteinExistence type="predicted"/>
<gene>
    <name evidence="1" type="ORF">GCL57_14550</name>
</gene>
<dbReference type="AlphaFoldDB" id="A0A833MZZ7"/>
<dbReference type="EMBL" id="WFLN01000012">
    <property type="protein sequence ID" value="KAB8027413.1"/>
    <property type="molecule type" value="Genomic_DNA"/>
</dbReference>